<feature type="transmembrane region" description="Helical" evidence="1">
    <location>
        <begin position="56"/>
        <end position="74"/>
    </location>
</feature>
<sequence>MGVIVHKEQDKNAELSRRIAADLKIKAEQTALSADPDLVNDSDYINGSKTTSRYGWVWLILVGLAILSLILIVVI</sequence>
<dbReference type="RefSeq" id="WP_129605054.1">
    <property type="nucleotide sequence ID" value="NZ_PRLL01000018.1"/>
</dbReference>
<reference evidence="2 3" key="1">
    <citation type="journal article" date="2018" name="bioRxiv">
        <title>Evidence of independent acquisition and adaption of ultra-small bacteria to human hosts across the highly diverse yet reduced genomes of the phylum Saccharibacteria.</title>
        <authorList>
            <person name="McLean J.S."/>
            <person name="Bor B."/>
            <person name="To T.T."/>
            <person name="Liu Q."/>
            <person name="Kearns K.A."/>
            <person name="Solden L.M."/>
            <person name="Wrighton K.C."/>
            <person name="He X."/>
            <person name="Shi W."/>
        </authorList>
    </citation>
    <scope>NUCLEOTIDE SEQUENCE [LARGE SCALE GENOMIC DNA]</scope>
    <source>
        <strain evidence="2 3">TM7_KMM_G3_1_HOT_351</strain>
    </source>
</reference>
<keyword evidence="1" id="KW-1133">Transmembrane helix</keyword>
<keyword evidence="3" id="KW-1185">Reference proteome</keyword>
<organism evidence="2 3">
    <name type="scientific">Candidatus Nanosyncoccus nanoralicus</name>
    <dbReference type="NCBI Taxonomy" id="2171996"/>
    <lineage>
        <taxon>Bacteria</taxon>
        <taxon>Candidatus Saccharimonadota</taxon>
        <taxon>Candidatus Nanosyncoccalia</taxon>
        <taxon>Candidatus Nanosyncoccales</taxon>
        <taxon>Candidatus Nanosyncoccaceae</taxon>
        <taxon>Candidatus Nanosyncoccus</taxon>
    </lineage>
</organism>
<dbReference type="Proteomes" id="UP001191004">
    <property type="component" value="Unassembled WGS sequence"/>
</dbReference>
<name>A0ABY0FLN2_9BACT</name>
<comment type="caution">
    <text evidence="2">The sequence shown here is derived from an EMBL/GenBank/DDBJ whole genome shotgun (WGS) entry which is preliminary data.</text>
</comment>
<dbReference type="EMBL" id="PRLL01000018">
    <property type="protein sequence ID" value="RYC73311.1"/>
    <property type="molecule type" value="Genomic_DNA"/>
</dbReference>
<proteinExistence type="predicted"/>
<evidence type="ECO:0000313" key="2">
    <source>
        <dbReference type="EMBL" id="RYC73311.1"/>
    </source>
</evidence>
<protein>
    <submittedName>
        <fullName evidence="2">Uncharacterized protein</fullName>
    </submittedName>
</protein>
<evidence type="ECO:0000313" key="3">
    <source>
        <dbReference type="Proteomes" id="UP001191004"/>
    </source>
</evidence>
<reference evidence="2 3" key="2">
    <citation type="journal article" date="2020" name="Cell Rep.">
        <title>Acquisition and Adaptation of Ultra-small Parasitic Reduced Genome Bacteria to Mammalian Hosts.</title>
        <authorList>
            <person name="McLean J.S."/>
            <person name="Bor B."/>
            <person name="Kerns K.A."/>
            <person name="Liu Q."/>
            <person name="To T.T."/>
            <person name="Solden L."/>
            <person name="Hendrickson E.L."/>
            <person name="Wrighton K."/>
            <person name="Shi W."/>
            <person name="He X."/>
        </authorList>
    </citation>
    <scope>NUCLEOTIDE SEQUENCE [LARGE SCALE GENOMIC DNA]</scope>
    <source>
        <strain evidence="2 3">TM7_KMM_G3_1_HOT_351</strain>
    </source>
</reference>
<accession>A0ABY0FLN2</accession>
<keyword evidence="1" id="KW-0812">Transmembrane</keyword>
<gene>
    <name evidence="2" type="ORF">G3KMM_00458</name>
</gene>
<keyword evidence="1" id="KW-0472">Membrane</keyword>
<evidence type="ECO:0000256" key="1">
    <source>
        <dbReference type="SAM" id="Phobius"/>
    </source>
</evidence>